<dbReference type="GO" id="GO:0090729">
    <property type="term" value="F:toxin activity"/>
    <property type="evidence" value="ECO:0007669"/>
    <property type="project" value="UniProtKB-KW"/>
</dbReference>
<dbReference type="InterPro" id="IPR001254">
    <property type="entry name" value="Trypsin_dom"/>
</dbReference>
<evidence type="ECO:0000313" key="13">
    <source>
        <dbReference type="EMBL" id="AAB28240.1"/>
    </source>
</evidence>
<keyword evidence="2" id="KW-0800">Toxin</keyword>
<dbReference type="PANTHER" id="PTHR24276:SF98">
    <property type="entry name" value="FI18310P1-RELATED"/>
    <property type="match status" value="1"/>
</dbReference>
<keyword evidence="6" id="KW-1015">Disulfide bond</keyword>
<feature type="region of interest" description="Disordered" evidence="10">
    <location>
        <begin position="220"/>
        <end position="241"/>
    </location>
</feature>
<dbReference type="SMART" id="SM00020">
    <property type="entry name" value="Tryp_SPc"/>
    <property type="match status" value="1"/>
</dbReference>
<dbReference type="PROSITE" id="PS00134">
    <property type="entry name" value="TRYPSIN_HIS"/>
    <property type="match status" value="1"/>
</dbReference>
<organism evidence="13">
    <name type="scientific">Trichoplusia ni</name>
    <name type="common">Cabbage looper</name>
    <dbReference type="NCBI Taxonomy" id="7111"/>
    <lineage>
        <taxon>Eukaryota</taxon>
        <taxon>Metazoa</taxon>
        <taxon>Ecdysozoa</taxon>
        <taxon>Arthropoda</taxon>
        <taxon>Hexapoda</taxon>
        <taxon>Insecta</taxon>
        <taxon>Pterygota</taxon>
        <taxon>Neoptera</taxon>
        <taxon>Endopterygota</taxon>
        <taxon>Lepidoptera</taxon>
        <taxon>Glossata</taxon>
        <taxon>Ditrysia</taxon>
        <taxon>Noctuoidea</taxon>
        <taxon>Noctuidae</taxon>
        <taxon>Plusiinae</taxon>
        <taxon>Trichoplusia</taxon>
    </lineage>
</organism>
<keyword evidence="7" id="KW-1199">Hemostasis impairing toxin</keyword>
<evidence type="ECO:0000256" key="2">
    <source>
        <dbReference type="ARBA" id="ARBA00022656"/>
    </source>
</evidence>
<dbReference type="PIR" id="A56593">
    <property type="entry name" value="A56593"/>
</dbReference>
<evidence type="ECO:0000256" key="10">
    <source>
        <dbReference type="SAM" id="MobiDB-lite"/>
    </source>
</evidence>
<evidence type="ECO:0000256" key="11">
    <source>
        <dbReference type="SAM" id="SignalP"/>
    </source>
</evidence>
<keyword evidence="4" id="KW-0378">Hydrolase</keyword>
<protein>
    <submittedName>
        <fullName evidence="13">HSUP59</fullName>
    </submittedName>
</protein>
<keyword evidence="9" id="KW-1205">Fibrinolytic toxin</keyword>
<name>Q26331_TRINI</name>
<dbReference type="PANTHER" id="PTHR24276">
    <property type="entry name" value="POLYSERASE-RELATED"/>
    <property type="match status" value="1"/>
</dbReference>
<dbReference type="InterPro" id="IPR043504">
    <property type="entry name" value="Peptidase_S1_PA_chymotrypsin"/>
</dbReference>
<dbReference type="FunFam" id="2.40.10.10:FF:000068">
    <property type="entry name" value="transmembrane protease serine 2"/>
    <property type="match status" value="1"/>
</dbReference>
<dbReference type="Pfam" id="PF00089">
    <property type="entry name" value="Trypsin"/>
    <property type="match status" value="1"/>
</dbReference>
<feature type="region of interest" description="Disordered" evidence="10">
    <location>
        <begin position="178"/>
        <end position="198"/>
    </location>
</feature>
<dbReference type="SUPFAM" id="SSF50494">
    <property type="entry name" value="Trypsin-like serine proteases"/>
    <property type="match status" value="1"/>
</dbReference>
<dbReference type="InterPro" id="IPR009003">
    <property type="entry name" value="Peptidase_S1_PA"/>
</dbReference>
<keyword evidence="11" id="KW-0732">Signal</keyword>
<feature type="signal peptide" evidence="11">
    <location>
        <begin position="1"/>
        <end position="15"/>
    </location>
</feature>
<evidence type="ECO:0000256" key="6">
    <source>
        <dbReference type="ARBA" id="ARBA00023157"/>
    </source>
</evidence>
<evidence type="ECO:0000256" key="9">
    <source>
        <dbReference type="ARBA" id="ARBA00084094"/>
    </source>
</evidence>
<sequence length="256" mass="28393">MRVLALLALCVAVVARVPSSTRLAGGNFVNISRYPSLASLTVTWNGVNHNFQCAAVLINNRSAVTAAHCVYYSPPNQFRLRVGSSYVNSGGVMHNVNSLRYHPNYSDSSYRYDVGLVRTSSNINQNNNVRPAPIAGSNYNLGNNQNVWATGWRHSSGSNNNRQIADSRCRRLARATLVTRESSPSPRHGLHRLGQPEQQRPVQRCVRSWYLPLRHSGRRHRLSACPSPYHQHSRSPASLPGSSPTIKLFNIISLSL</sequence>
<dbReference type="GO" id="GO:0004252">
    <property type="term" value="F:serine-type endopeptidase activity"/>
    <property type="evidence" value="ECO:0007669"/>
    <property type="project" value="InterPro"/>
</dbReference>
<evidence type="ECO:0000256" key="7">
    <source>
        <dbReference type="ARBA" id="ARBA00023240"/>
    </source>
</evidence>
<evidence type="ECO:0000256" key="5">
    <source>
        <dbReference type="ARBA" id="ARBA00022825"/>
    </source>
</evidence>
<proteinExistence type="evidence at transcript level"/>
<dbReference type="EMBL" id="S66051">
    <property type="protein sequence ID" value="AAB28240.1"/>
    <property type="molecule type" value="mRNA"/>
</dbReference>
<keyword evidence="3" id="KW-0645">Protease</keyword>
<reference evidence="13" key="1">
    <citation type="journal article" date="1993" name="Insect Biochem. Mol. Biol.">
        <title>Transcriptional regulation of an unusual trypsin-related protein expressed during insect metamorphosis.</title>
        <authorList>
            <person name="Jones G."/>
            <person name="Venkataraman V."/>
            <person name="Manczak M."/>
        </authorList>
    </citation>
    <scope>NUCLEOTIDE SEQUENCE</scope>
</reference>
<dbReference type="AlphaFoldDB" id="Q26331"/>
<dbReference type="InterPro" id="IPR050430">
    <property type="entry name" value="Peptidase_S1"/>
</dbReference>
<feature type="domain" description="Peptidase S1" evidence="12">
    <location>
        <begin position="23"/>
        <end position="256"/>
    </location>
</feature>
<evidence type="ECO:0000256" key="4">
    <source>
        <dbReference type="ARBA" id="ARBA00022801"/>
    </source>
</evidence>
<evidence type="ECO:0000259" key="12">
    <source>
        <dbReference type="PROSITE" id="PS50240"/>
    </source>
</evidence>
<dbReference type="CDD" id="cd00190">
    <property type="entry name" value="Tryp_SPc"/>
    <property type="match status" value="1"/>
</dbReference>
<dbReference type="GO" id="GO:0006508">
    <property type="term" value="P:proteolysis"/>
    <property type="evidence" value="ECO:0007669"/>
    <property type="project" value="UniProtKB-KW"/>
</dbReference>
<comment type="subcellular location">
    <subcellularLocation>
        <location evidence="1">Secreted</location>
        <location evidence="1">Extracellular space</location>
    </subcellularLocation>
</comment>
<gene>
    <name evidence="13" type="primary">metamorphosis-related gene</name>
</gene>
<dbReference type="GO" id="GO:0005576">
    <property type="term" value="C:extracellular region"/>
    <property type="evidence" value="ECO:0007669"/>
    <property type="project" value="UniProtKB-SubCell"/>
</dbReference>
<evidence type="ECO:0000256" key="3">
    <source>
        <dbReference type="ARBA" id="ARBA00022670"/>
    </source>
</evidence>
<evidence type="ECO:0000256" key="8">
    <source>
        <dbReference type="ARBA" id="ARBA00055534"/>
    </source>
</evidence>
<accession>Q26331</accession>
<dbReference type="InterPro" id="IPR018114">
    <property type="entry name" value="TRYPSIN_HIS"/>
</dbReference>
<evidence type="ECO:0000256" key="1">
    <source>
        <dbReference type="ARBA" id="ARBA00004239"/>
    </source>
</evidence>
<keyword evidence="5" id="KW-0720">Serine protease</keyword>
<dbReference type="PROSITE" id="PS50240">
    <property type="entry name" value="TRYPSIN_DOM"/>
    <property type="match status" value="1"/>
</dbReference>
<dbReference type="Gene3D" id="2.40.10.10">
    <property type="entry name" value="Trypsin-like serine proteases"/>
    <property type="match status" value="1"/>
</dbReference>
<comment type="function">
    <text evidence="8">Fibrinolytic activity; shows preferential cleavage of Arg-Gly bonds in all three fibrinogen chains. Contact with the caterpillars causes severe bleeding, due the anticoagulant effect of the protein.</text>
</comment>
<feature type="chain" id="PRO_5012361844" evidence="11">
    <location>
        <begin position="16"/>
        <end position="256"/>
    </location>
</feature>